<evidence type="ECO:0000313" key="2">
    <source>
        <dbReference type="EMBL" id="KAH6897411.1"/>
    </source>
</evidence>
<dbReference type="InterPro" id="IPR009091">
    <property type="entry name" value="RCC1/BLIP-II"/>
</dbReference>
<feature type="repeat" description="RCC1" evidence="1">
    <location>
        <begin position="293"/>
        <end position="348"/>
    </location>
</feature>
<dbReference type="PANTHER" id="PTHR45982:SF1">
    <property type="entry name" value="REGULATOR OF CHROMOSOME CONDENSATION"/>
    <property type="match status" value="1"/>
</dbReference>
<proteinExistence type="predicted"/>
<organism evidence="2 3">
    <name type="scientific">Thelonectria olida</name>
    <dbReference type="NCBI Taxonomy" id="1576542"/>
    <lineage>
        <taxon>Eukaryota</taxon>
        <taxon>Fungi</taxon>
        <taxon>Dikarya</taxon>
        <taxon>Ascomycota</taxon>
        <taxon>Pezizomycotina</taxon>
        <taxon>Sordariomycetes</taxon>
        <taxon>Hypocreomycetidae</taxon>
        <taxon>Hypocreales</taxon>
        <taxon>Nectriaceae</taxon>
        <taxon>Thelonectria</taxon>
    </lineage>
</organism>
<feature type="repeat" description="RCC1" evidence="1">
    <location>
        <begin position="239"/>
        <end position="292"/>
    </location>
</feature>
<protein>
    <submittedName>
        <fullName evidence="2">Regulator of chromosome condensation 1/beta-lactamase-inhibitor protein II</fullName>
    </submittedName>
</protein>
<dbReference type="InterPro" id="IPR000408">
    <property type="entry name" value="Reg_chr_condens"/>
</dbReference>
<sequence>MNHLPKTQDVPGTQQQKLPIRAIAPASENHTMELYAVGFNAWNQLLFEPSMIEDEPDDLFLFKKVLGAEEISRPRPRLCYTTVHRDGIRCLAGSCPGATISLENGENCIFDSLHAISGDGAVLTVAESKLQHGYGPQTLVRYPSVAAWKSGTDGRSWPCTYPVRQIEAYETGFVILCEDQDSPVSTMGDPRFADCLGRDVDESNPADEPCPVSLLSTLGDPIKKVTAGGFSLAALTEGGAVYIWGAESIGSHTRYQPFPDISNTPNYMEVDEEKDVMDVALGESHGIAITMDGDVYVVGSNTNGQLGFGKEFTGVATSWSKADFGVPPGWKSVGVEAGPKSSFILTAEKPKY</sequence>
<dbReference type="SUPFAM" id="SSF50985">
    <property type="entry name" value="RCC1/BLIP-II"/>
    <property type="match status" value="1"/>
</dbReference>
<dbReference type="OrthoDB" id="5370059at2759"/>
<gene>
    <name evidence="2" type="ORF">B0T10DRAFT_184491</name>
</gene>
<comment type="caution">
    <text evidence="2">The sequence shown here is derived from an EMBL/GenBank/DDBJ whole genome shotgun (WGS) entry which is preliminary data.</text>
</comment>
<dbReference type="AlphaFoldDB" id="A0A9P9AS40"/>
<evidence type="ECO:0000313" key="3">
    <source>
        <dbReference type="Proteomes" id="UP000777438"/>
    </source>
</evidence>
<dbReference type="InterPro" id="IPR051553">
    <property type="entry name" value="Ran_GTPase-activating"/>
</dbReference>
<dbReference type="PANTHER" id="PTHR45982">
    <property type="entry name" value="REGULATOR OF CHROMOSOME CONDENSATION"/>
    <property type="match status" value="1"/>
</dbReference>
<dbReference type="PROSITE" id="PS50012">
    <property type="entry name" value="RCC1_3"/>
    <property type="match status" value="2"/>
</dbReference>
<evidence type="ECO:0000256" key="1">
    <source>
        <dbReference type="PROSITE-ProRule" id="PRU00235"/>
    </source>
</evidence>
<reference evidence="2 3" key="1">
    <citation type="journal article" date="2021" name="Nat. Commun.">
        <title>Genetic determinants of endophytism in the Arabidopsis root mycobiome.</title>
        <authorList>
            <person name="Mesny F."/>
            <person name="Miyauchi S."/>
            <person name="Thiergart T."/>
            <person name="Pickel B."/>
            <person name="Atanasova L."/>
            <person name="Karlsson M."/>
            <person name="Huettel B."/>
            <person name="Barry K.W."/>
            <person name="Haridas S."/>
            <person name="Chen C."/>
            <person name="Bauer D."/>
            <person name="Andreopoulos W."/>
            <person name="Pangilinan J."/>
            <person name="LaButti K."/>
            <person name="Riley R."/>
            <person name="Lipzen A."/>
            <person name="Clum A."/>
            <person name="Drula E."/>
            <person name="Henrissat B."/>
            <person name="Kohler A."/>
            <person name="Grigoriev I.V."/>
            <person name="Martin F.M."/>
            <person name="Hacquard S."/>
        </authorList>
    </citation>
    <scope>NUCLEOTIDE SEQUENCE [LARGE SCALE GENOMIC DNA]</scope>
    <source>
        <strain evidence="2 3">MPI-CAGE-CH-0241</strain>
    </source>
</reference>
<keyword evidence="3" id="KW-1185">Reference proteome</keyword>
<name>A0A9P9AS40_9HYPO</name>
<dbReference type="GO" id="GO:0005085">
    <property type="term" value="F:guanyl-nucleotide exchange factor activity"/>
    <property type="evidence" value="ECO:0007669"/>
    <property type="project" value="TreeGrafter"/>
</dbReference>
<dbReference type="Pfam" id="PF13540">
    <property type="entry name" value="RCC1_2"/>
    <property type="match status" value="1"/>
</dbReference>
<dbReference type="Proteomes" id="UP000777438">
    <property type="component" value="Unassembled WGS sequence"/>
</dbReference>
<dbReference type="EMBL" id="JAGPYM010000003">
    <property type="protein sequence ID" value="KAH6897411.1"/>
    <property type="molecule type" value="Genomic_DNA"/>
</dbReference>
<dbReference type="Gene3D" id="2.130.10.30">
    <property type="entry name" value="Regulator of chromosome condensation 1/beta-lactamase-inhibitor protein II"/>
    <property type="match status" value="1"/>
</dbReference>
<dbReference type="GO" id="GO:0005737">
    <property type="term" value="C:cytoplasm"/>
    <property type="evidence" value="ECO:0007669"/>
    <property type="project" value="TreeGrafter"/>
</dbReference>
<accession>A0A9P9AS40</accession>